<keyword evidence="13 18" id="KW-0862">Zinc</keyword>
<evidence type="ECO:0000313" key="21">
    <source>
        <dbReference type="EMBL" id="MBB4019249.1"/>
    </source>
</evidence>
<reference evidence="21 22" key="1">
    <citation type="submission" date="2020-08" db="EMBL/GenBank/DDBJ databases">
        <title>Genomic Encyclopedia of Type Strains, Phase IV (KMG-IV): sequencing the most valuable type-strain genomes for metagenomic binning, comparative biology and taxonomic classification.</title>
        <authorList>
            <person name="Goeker M."/>
        </authorList>
    </citation>
    <scope>NUCLEOTIDE SEQUENCE [LARGE SCALE GENOMIC DNA]</scope>
    <source>
        <strain evidence="21 22">DSM 103737</strain>
    </source>
</reference>
<evidence type="ECO:0000256" key="16">
    <source>
        <dbReference type="ARBA" id="ARBA00023239"/>
    </source>
</evidence>
<evidence type="ECO:0000256" key="8">
    <source>
        <dbReference type="ARBA" id="ARBA00017684"/>
    </source>
</evidence>
<dbReference type="Gene3D" id="1.20.1090.10">
    <property type="entry name" value="Dehydroquinate synthase-like - alpha domain"/>
    <property type="match status" value="1"/>
</dbReference>
<keyword evidence="17 18" id="KW-0170">Cobalt</keyword>
<dbReference type="GO" id="GO:0009423">
    <property type="term" value="P:chorismate biosynthetic process"/>
    <property type="evidence" value="ECO:0007669"/>
    <property type="project" value="UniProtKB-UniRule"/>
</dbReference>
<evidence type="ECO:0000259" key="20">
    <source>
        <dbReference type="Pfam" id="PF24621"/>
    </source>
</evidence>
<comment type="subcellular location">
    <subcellularLocation>
        <location evidence="4 18">Cytoplasm</location>
    </subcellularLocation>
</comment>
<feature type="binding site" evidence="18">
    <location>
        <position position="278"/>
    </location>
    <ligand>
        <name>Zn(2+)</name>
        <dbReference type="ChEBI" id="CHEBI:29105"/>
    </ligand>
</feature>
<evidence type="ECO:0000256" key="6">
    <source>
        <dbReference type="ARBA" id="ARBA00005412"/>
    </source>
</evidence>
<comment type="cofactor">
    <cofactor evidence="2 18">
        <name>NAD(+)</name>
        <dbReference type="ChEBI" id="CHEBI:57540"/>
    </cofactor>
</comment>
<feature type="binding site" evidence="18">
    <location>
        <position position="155"/>
    </location>
    <ligand>
        <name>NAD(+)</name>
        <dbReference type="ChEBI" id="CHEBI:57540"/>
    </ligand>
</feature>
<protein>
    <recommendedName>
        <fullName evidence="8 18">3-dehydroquinate synthase</fullName>
        <shortName evidence="18">DHQS</shortName>
        <ecNumber evidence="7 18">4.2.3.4</ecNumber>
    </recommendedName>
</protein>
<gene>
    <name evidence="18" type="primary">aroB</name>
    <name evidence="21" type="ORF">GGR16_004296</name>
</gene>
<evidence type="ECO:0000256" key="18">
    <source>
        <dbReference type="HAMAP-Rule" id="MF_00110"/>
    </source>
</evidence>
<comment type="function">
    <text evidence="3 18">Catalyzes the conversion of 3-deoxy-D-arabino-heptulosonate 7-phosphate (DAHP) to dehydroquinate (DHQ).</text>
</comment>
<evidence type="ECO:0000256" key="7">
    <source>
        <dbReference type="ARBA" id="ARBA00013031"/>
    </source>
</evidence>
<evidence type="ECO:0000256" key="12">
    <source>
        <dbReference type="ARBA" id="ARBA00022741"/>
    </source>
</evidence>
<keyword evidence="22" id="KW-1185">Reference proteome</keyword>
<comment type="catalytic activity">
    <reaction evidence="1 18">
        <text>7-phospho-2-dehydro-3-deoxy-D-arabino-heptonate = 3-dehydroquinate + phosphate</text>
        <dbReference type="Rhea" id="RHEA:21968"/>
        <dbReference type="ChEBI" id="CHEBI:32364"/>
        <dbReference type="ChEBI" id="CHEBI:43474"/>
        <dbReference type="ChEBI" id="CHEBI:58394"/>
        <dbReference type="EC" id="4.2.3.4"/>
    </reaction>
</comment>
<dbReference type="Gene3D" id="3.40.50.1970">
    <property type="match status" value="1"/>
</dbReference>
<dbReference type="InterPro" id="IPR030963">
    <property type="entry name" value="DHQ_synth_fam"/>
</dbReference>
<dbReference type="Pfam" id="PF01761">
    <property type="entry name" value="DHQ_synthase"/>
    <property type="match status" value="1"/>
</dbReference>
<evidence type="ECO:0000256" key="4">
    <source>
        <dbReference type="ARBA" id="ARBA00004496"/>
    </source>
</evidence>
<dbReference type="GO" id="GO:0000166">
    <property type="term" value="F:nucleotide binding"/>
    <property type="evidence" value="ECO:0007669"/>
    <property type="project" value="UniProtKB-KW"/>
</dbReference>
<organism evidence="21 22">
    <name type="scientific">Chelatococcus caeni</name>
    <dbReference type="NCBI Taxonomy" id="1348468"/>
    <lineage>
        <taxon>Bacteria</taxon>
        <taxon>Pseudomonadati</taxon>
        <taxon>Pseudomonadota</taxon>
        <taxon>Alphaproteobacteria</taxon>
        <taxon>Hyphomicrobiales</taxon>
        <taxon>Chelatococcaceae</taxon>
        <taxon>Chelatococcus</taxon>
    </lineage>
</organism>
<evidence type="ECO:0000256" key="14">
    <source>
        <dbReference type="ARBA" id="ARBA00023027"/>
    </source>
</evidence>
<dbReference type="Pfam" id="PF24621">
    <property type="entry name" value="DHQS_C"/>
    <property type="match status" value="1"/>
</dbReference>
<evidence type="ECO:0000256" key="15">
    <source>
        <dbReference type="ARBA" id="ARBA00023141"/>
    </source>
</evidence>
<feature type="binding site" evidence="18">
    <location>
        <position position="164"/>
    </location>
    <ligand>
        <name>NAD(+)</name>
        <dbReference type="ChEBI" id="CHEBI:57540"/>
    </ligand>
</feature>
<dbReference type="GO" id="GO:0003856">
    <property type="term" value="F:3-dehydroquinate synthase activity"/>
    <property type="evidence" value="ECO:0007669"/>
    <property type="project" value="UniProtKB-UniRule"/>
</dbReference>
<keyword evidence="14 18" id="KW-0520">NAD</keyword>
<feature type="binding site" evidence="18">
    <location>
        <begin position="142"/>
        <end position="143"/>
    </location>
    <ligand>
        <name>NAD(+)</name>
        <dbReference type="ChEBI" id="CHEBI:57540"/>
    </ligand>
</feature>
<dbReference type="GO" id="GO:0046872">
    <property type="term" value="F:metal ion binding"/>
    <property type="evidence" value="ECO:0007669"/>
    <property type="project" value="UniProtKB-KW"/>
</dbReference>
<evidence type="ECO:0000256" key="9">
    <source>
        <dbReference type="ARBA" id="ARBA00022490"/>
    </source>
</evidence>
<keyword evidence="9 18" id="KW-0963">Cytoplasm</keyword>
<evidence type="ECO:0000256" key="17">
    <source>
        <dbReference type="ARBA" id="ARBA00023285"/>
    </source>
</evidence>
<dbReference type="GO" id="GO:0005737">
    <property type="term" value="C:cytoplasm"/>
    <property type="evidence" value="ECO:0007669"/>
    <property type="project" value="UniProtKB-SubCell"/>
</dbReference>
<comment type="caution">
    <text evidence="18">Lacks conserved residue(s) required for the propagation of feature annotation.</text>
</comment>
<comment type="similarity">
    <text evidence="6 18">Belongs to the sugar phosphate cyclases superfamily. Dehydroquinate synthase family.</text>
</comment>
<evidence type="ECO:0000256" key="3">
    <source>
        <dbReference type="ARBA" id="ARBA00003485"/>
    </source>
</evidence>
<dbReference type="UniPathway" id="UPA00053">
    <property type="reaction ID" value="UER00085"/>
</dbReference>
<proteinExistence type="inferred from homology"/>
<evidence type="ECO:0000256" key="11">
    <source>
        <dbReference type="ARBA" id="ARBA00022723"/>
    </source>
</evidence>
<dbReference type="InterPro" id="IPR030960">
    <property type="entry name" value="DHQS/DOIS_N"/>
</dbReference>
<dbReference type="EMBL" id="JACIEN010000006">
    <property type="protein sequence ID" value="MBB4019249.1"/>
    <property type="molecule type" value="Genomic_DNA"/>
</dbReference>
<dbReference type="InterPro" id="IPR050071">
    <property type="entry name" value="Dehydroquinate_synthase"/>
</dbReference>
<keyword evidence="16 18" id="KW-0456">Lyase</keyword>
<dbReference type="PANTHER" id="PTHR43622:SF7">
    <property type="entry name" value="3-DEHYDROQUINATE SYNTHASE, CHLOROPLASTIC"/>
    <property type="match status" value="1"/>
</dbReference>
<dbReference type="FunFam" id="3.40.50.1970:FF:000001">
    <property type="entry name" value="3-dehydroquinate synthase"/>
    <property type="match status" value="1"/>
</dbReference>
<dbReference type="GO" id="GO:0009073">
    <property type="term" value="P:aromatic amino acid family biosynthetic process"/>
    <property type="evidence" value="ECO:0007669"/>
    <property type="project" value="UniProtKB-KW"/>
</dbReference>
<dbReference type="InterPro" id="IPR056179">
    <property type="entry name" value="DHQS_C"/>
</dbReference>
<keyword evidence="15 18" id="KW-0057">Aromatic amino acid biosynthesis</keyword>
<dbReference type="PANTHER" id="PTHR43622">
    <property type="entry name" value="3-DEHYDROQUINATE SYNTHASE"/>
    <property type="match status" value="1"/>
</dbReference>
<feature type="binding site" evidence="18">
    <location>
        <begin position="118"/>
        <end position="122"/>
    </location>
    <ligand>
        <name>NAD(+)</name>
        <dbReference type="ChEBI" id="CHEBI:57540"/>
    </ligand>
</feature>
<comment type="caution">
    <text evidence="21">The sequence shown here is derived from an EMBL/GenBank/DDBJ whole genome shotgun (WGS) entry which is preliminary data.</text>
</comment>
<dbReference type="SUPFAM" id="SSF56796">
    <property type="entry name" value="Dehydroquinate synthase-like"/>
    <property type="match status" value="1"/>
</dbReference>
<comment type="cofactor">
    <cofactor evidence="18">
        <name>Co(2+)</name>
        <dbReference type="ChEBI" id="CHEBI:48828"/>
    </cofactor>
    <cofactor evidence="18">
        <name>Zn(2+)</name>
        <dbReference type="ChEBI" id="CHEBI:29105"/>
    </cofactor>
    <text evidence="18">Binds 1 divalent metal cation per subunit. Can use either Co(2+) or Zn(2+).</text>
</comment>
<keyword evidence="11 18" id="KW-0479">Metal-binding</keyword>
<dbReference type="PIRSF" id="PIRSF001455">
    <property type="entry name" value="DHQ_synth"/>
    <property type="match status" value="1"/>
</dbReference>
<keyword evidence="10 18" id="KW-0028">Amino-acid biosynthesis</keyword>
<dbReference type="EC" id="4.2.3.4" evidence="7 18"/>
<evidence type="ECO:0000313" key="22">
    <source>
        <dbReference type="Proteomes" id="UP000577362"/>
    </source>
</evidence>
<name>A0A840C756_9HYPH</name>
<comment type="pathway">
    <text evidence="5 18">Metabolic intermediate biosynthesis; chorismate biosynthesis; chorismate from D-erythrose 4-phosphate and phosphoenolpyruvate: step 2/7.</text>
</comment>
<evidence type="ECO:0000256" key="5">
    <source>
        <dbReference type="ARBA" id="ARBA00004661"/>
    </source>
</evidence>
<feature type="domain" description="3-dehydroquinate synthase C-terminal" evidence="20">
    <location>
        <begin position="194"/>
        <end position="343"/>
    </location>
</feature>
<dbReference type="InterPro" id="IPR016037">
    <property type="entry name" value="DHQ_synth_AroB"/>
</dbReference>
<evidence type="ECO:0000256" key="2">
    <source>
        <dbReference type="ARBA" id="ARBA00001911"/>
    </source>
</evidence>
<feature type="binding site" evidence="18">
    <location>
        <position position="197"/>
    </location>
    <ligand>
        <name>Zn(2+)</name>
        <dbReference type="ChEBI" id="CHEBI:29105"/>
    </ligand>
</feature>
<dbReference type="HAMAP" id="MF_00110">
    <property type="entry name" value="DHQ_synthase"/>
    <property type="match status" value="1"/>
</dbReference>
<dbReference type="GO" id="GO:0008652">
    <property type="term" value="P:amino acid biosynthetic process"/>
    <property type="evidence" value="ECO:0007669"/>
    <property type="project" value="UniProtKB-KW"/>
</dbReference>
<sequence>MTTSPSPARPATPARVVSVSLGERSYDIRIGRGVLAEAGSAVAALKPAACAIVSDETVAPLHAAALEASLAAAGLTTALVTVPAGESSKSYARFAEVCDGILAARIERGDLVIALGGGVVGDLAGFAAAVVRRGVRFVQVPTTLLAQVDSSVGGKTGINSPHGKNLVGAFHQPSLVLADTALLDTLPAREFRAGYAEVVKYGLINDAGFFDWCEANGARVFAPGDERDHAVAVSCAAKAAIVSRDERETGERALLNLGHTFAHALERACRYDGSRLVHGEAVAIGLALAFRFSQRLGLCPGQDAVRVARHLQAVGLPSRLQDVPGGVGTADSLIDAMGQDKKVERGALTFILARGIGESFVAKGIEAGAVRDFLTEELQPS</sequence>
<accession>A0A840C756</accession>
<dbReference type="AlphaFoldDB" id="A0A840C756"/>
<keyword evidence="12 18" id="KW-0547">Nucleotide-binding</keyword>
<dbReference type="Proteomes" id="UP000577362">
    <property type="component" value="Unassembled WGS sequence"/>
</dbReference>
<feature type="domain" description="3-dehydroquinate synthase N-terminal" evidence="19">
    <location>
        <begin position="80"/>
        <end position="192"/>
    </location>
</feature>
<evidence type="ECO:0000256" key="10">
    <source>
        <dbReference type="ARBA" id="ARBA00022605"/>
    </source>
</evidence>
<evidence type="ECO:0000256" key="1">
    <source>
        <dbReference type="ARBA" id="ARBA00001393"/>
    </source>
</evidence>
<evidence type="ECO:0000259" key="19">
    <source>
        <dbReference type="Pfam" id="PF01761"/>
    </source>
</evidence>
<evidence type="ECO:0000256" key="13">
    <source>
        <dbReference type="ARBA" id="ARBA00022833"/>
    </source>
</evidence>
<feature type="binding site" evidence="18">
    <location>
        <position position="259"/>
    </location>
    <ligand>
        <name>Zn(2+)</name>
        <dbReference type="ChEBI" id="CHEBI:29105"/>
    </ligand>
</feature>
<dbReference type="CDD" id="cd08195">
    <property type="entry name" value="DHQS"/>
    <property type="match status" value="1"/>
</dbReference>
<dbReference type="NCBIfam" id="TIGR01357">
    <property type="entry name" value="aroB"/>
    <property type="match status" value="1"/>
</dbReference>